<dbReference type="Proteomes" id="UP000184278">
    <property type="component" value="Unassembled WGS sequence"/>
</dbReference>
<dbReference type="InterPro" id="IPR006140">
    <property type="entry name" value="D-isomer_DH_NAD-bd"/>
</dbReference>
<dbReference type="GO" id="GO:0051287">
    <property type="term" value="F:NAD binding"/>
    <property type="evidence" value="ECO:0007669"/>
    <property type="project" value="InterPro"/>
</dbReference>
<name>A0A1M5ZUU5_BUTFI</name>
<evidence type="ECO:0000256" key="4">
    <source>
        <dbReference type="RuleBase" id="RU003719"/>
    </source>
</evidence>
<evidence type="ECO:0000259" key="5">
    <source>
        <dbReference type="Pfam" id="PF00389"/>
    </source>
</evidence>
<dbReference type="SUPFAM" id="SSF52283">
    <property type="entry name" value="Formate/glycerate dehydrogenase catalytic domain-like"/>
    <property type="match status" value="1"/>
</dbReference>
<dbReference type="InterPro" id="IPR029753">
    <property type="entry name" value="D-isomer_DH_CS"/>
</dbReference>
<dbReference type="Pfam" id="PF02826">
    <property type="entry name" value="2-Hacid_dh_C"/>
    <property type="match status" value="1"/>
</dbReference>
<dbReference type="FunFam" id="3.40.50.720:FF:000203">
    <property type="entry name" value="D-3-phosphoglycerate dehydrogenase (SerA)"/>
    <property type="match status" value="1"/>
</dbReference>
<proteinExistence type="inferred from homology"/>
<dbReference type="PROSITE" id="PS00671">
    <property type="entry name" value="D_2_HYDROXYACID_DH_3"/>
    <property type="match status" value="1"/>
</dbReference>
<evidence type="ECO:0000313" key="7">
    <source>
        <dbReference type="EMBL" id="SHI28015.1"/>
    </source>
</evidence>
<dbReference type="Pfam" id="PF00389">
    <property type="entry name" value="2-Hacid_dh"/>
    <property type="match status" value="1"/>
</dbReference>
<comment type="similarity">
    <text evidence="1 4">Belongs to the D-isomer specific 2-hydroxyacid dehydrogenase family.</text>
</comment>
<dbReference type="RefSeq" id="WP_022757708.1">
    <property type="nucleotide sequence ID" value="NZ_FQXK01000023.1"/>
</dbReference>
<evidence type="ECO:0000256" key="3">
    <source>
        <dbReference type="ARBA" id="ARBA00023027"/>
    </source>
</evidence>
<sequence length="328" mass="36812">MKVAVCQGDAVGGYPNKEDLIEYWKQQLGAIPEVSDIDFYEMFDESWAGKYDAVIGAWIRDGYFGEEFFSKHQKLKYIATLGHGFGKIDELAARRHNVTFTNTVYGDMTIAQFGFGLLMNICHHIEDEARFYKQMIDENHGFTGRKKVCTRQIELYEKTIGIIGLGNIGLWMAKMAQGFGMHVIAYSRHKKVGPEYKDIEQVSFDEVLSRSDVISIHCPLTDQTRGLVDREAFSKMKDGVIIINTARGAIIDEEALVDALKSGKVYAAGLDVVDGEPVHEKKPIFDCDNATITAHIAWAPEEARFRTIRIATENLRNYIAGVPTSVIA</sequence>
<keyword evidence="8" id="KW-1185">Reference proteome</keyword>
<feature type="domain" description="D-isomer specific 2-hydroxyacid dehydrogenase NAD-binding" evidence="6">
    <location>
        <begin position="117"/>
        <end position="297"/>
    </location>
</feature>
<dbReference type="InterPro" id="IPR050418">
    <property type="entry name" value="D-iso_2-hydroxyacid_DH_PdxB"/>
</dbReference>
<keyword evidence="2 4" id="KW-0560">Oxidoreductase</keyword>
<dbReference type="PANTHER" id="PTHR43761">
    <property type="entry name" value="D-ISOMER SPECIFIC 2-HYDROXYACID DEHYDROGENASE FAMILY PROTEIN (AFU_ORTHOLOGUE AFUA_1G13630)"/>
    <property type="match status" value="1"/>
</dbReference>
<dbReference type="InterPro" id="IPR029752">
    <property type="entry name" value="D-isomer_DH_CS1"/>
</dbReference>
<dbReference type="PROSITE" id="PS00670">
    <property type="entry name" value="D_2_HYDROXYACID_DH_2"/>
    <property type="match status" value="1"/>
</dbReference>
<organism evidence="7 8">
    <name type="scientific">Butyrivibrio fibrisolvens DSM 3071</name>
    <dbReference type="NCBI Taxonomy" id="1121131"/>
    <lineage>
        <taxon>Bacteria</taxon>
        <taxon>Bacillati</taxon>
        <taxon>Bacillota</taxon>
        <taxon>Clostridia</taxon>
        <taxon>Lachnospirales</taxon>
        <taxon>Lachnospiraceae</taxon>
        <taxon>Butyrivibrio</taxon>
    </lineage>
</organism>
<dbReference type="SUPFAM" id="SSF51735">
    <property type="entry name" value="NAD(P)-binding Rossmann-fold domains"/>
    <property type="match status" value="1"/>
</dbReference>
<dbReference type="GeneID" id="89510946"/>
<evidence type="ECO:0000256" key="2">
    <source>
        <dbReference type="ARBA" id="ARBA00023002"/>
    </source>
</evidence>
<protein>
    <submittedName>
        <fullName evidence="7">Glycerate dehydrogenase</fullName>
    </submittedName>
</protein>
<dbReference type="InterPro" id="IPR036291">
    <property type="entry name" value="NAD(P)-bd_dom_sf"/>
</dbReference>
<dbReference type="STRING" id="1121131.SAMN02745229_02724"/>
<evidence type="ECO:0000313" key="8">
    <source>
        <dbReference type="Proteomes" id="UP000184278"/>
    </source>
</evidence>
<feature type="domain" description="D-isomer specific 2-hydroxyacid dehydrogenase catalytic" evidence="5">
    <location>
        <begin position="51"/>
        <end position="324"/>
    </location>
</feature>
<keyword evidence="3" id="KW-0520">NAD</keyword>
<reference evidence="8" key="1">
    <citation type="submission" date="2016-11" db="EMBL/GenBank/DDBJ databases">
        <authorList>
            <person name="Varghese N."/>
            <person name="Submissions S."/>
        </authorList>
    </citation>
    <scope>NUCLEOTIDE SEQUENCE [LARGE SCALE GENOMIC DNA]</scope>
    <source>
        <strain evidence="8">DSM 3071</strain>
    </source>
</reference>
<dbReference type="PANTHER" id="PTHR43761:SF1">
    <property type="entry name" value="D-ISOMER SPECIFIC 2-HYDROXYACID DEHYDROGENASE CATALYTIC DOMAIN-CONTAINING PROTEIN-RELATED"/>
    <property type="match status" value="1"/>
</dbReference>
<dbReference type="PROSITE" id="PS00065">
    <property type="entry name" value="D_2_HYDROXYACID_DH_1"/>
    <property type="match status" value="1"/>
</dbReference>
<dbReference type="InterPro" id="IPR006139">
    <property type="entry name" value="D-isomer_2_OHA_DH_cat_dom"/>
</dbReference>
<dbReference type="EMBL" id="FQXK01000023">
    <property type="protein sequence ID" value="SHI28015.1"/>
    <property type="molecule type" value="Genomic_DNA"/>
</dbReference>
<dbReference type="GO" id="GO:0016616">
    <property type="term" value="F:oxidoreductase activity, acting on the CH-OH group of donors, NAD or NADP as acceptor"/>
    <property type="evidence" value="ECO:0007669"/>
    <property type="project" value="InterPro"/>
</dbReference>
<dbReference type="AlphaFoldDB" id="A0A1M5ZUU5"/>
<dbReference type="OrthoDB" id="9805416at2"/>
<evidence type="ECO:0000256" key="1">
    <source>
        <dbReference type="ARBA" id="ARBA00005854"/>
    </source>
</evidence>
<accession>A0A1M5ZUU5</accession>
<dbReference type="Gene3D" id="3.40.50.720">
    <property type="entry name" value="NAD(P)-binding Rossmann-like Domain"/>
    <property type="match status" value="2"/>
</dbReference>
<evidence type="ECO:0000259" key="6">
    <source>
        <dbReference type="Pfam" id="PF02826"/>
    </source>
</evidence>
<gene>
    <name evidence="7" type="ORF">SAMN02745229_02724</name>
</gene>